<dbReference type="PANTHER" id="PTHR21666:SF289">
    <property type="entry name" value="L-ALA--D-GLU ENDOPEPTIDASE"/>
    <property type="match status" value="1"/>
</dbReference>
<evidence type="ECO:0000313" key="4">
    <source>
        <dbReference type="EMBL" id="GLB66267.1"/>
    </source>
</evidence>
<evidence type="ECO:0000313" key="5">
    <source>
        <dbReference type="Proteomes" id="UP001209654"/>
    </source>
</evidence>
<dbReference type="InterPro" id="IPR016047">
    <property type="entry name" value="M23ase_b-sheet_dom"/>
</dbReference>
<dbReference type="CDD" id="cd12797">
    <property type="entry name" value="M23_peptidase"/>
    <property type="match status" value="1"/>
</dbReference>
<dbReference type="EMBL" id="BRVS01000003">
    <property type="protein sequence ID" value="GLB66267.1"/>
    <property type="molecule type" value="Genomic_DNA"/>
</dbReference>
<organism evidence="4 5">
    <name type="scientific">Arthrobacter mangrovi</name>
    <dbReference type="NCBI Taxonomy" id="2966350"/>
    <lineage>
        <taxon>Bacteria</taxon>
        <taxon>Bacillati</taxon>
        <taxon>Actinomycetota</taxon>
        <taxon>Actinomycetes</taxon>
        <taxon>Micrococcales</taxon>
        <taxon>Micrococcaceae</taxon>
        <taxon>Arthrobacter</taxon>
    </lineage>
</organism>
<evidence type="ECO:0000259" key="3">
    <source>
        <dbReference type="Pfam" id="PF01551"/>
    </source>
</evidence>
<dbReference type="Gene3D" id="2.70.70.10">
    <property type="entry name" value="Glucose Permease (Domain IIA)"/>
    <property type="match status" value="1"/>
</dbReference>
<sequence>MAIHAMAMRAAAPLLAAALVLPMPAAGTGAAAAGFAPDWDWPADPAPEVLGTFDPPPEPWLSGHRGVDLAGADGSDVLAPEAGRVSFVGTVVDRGVVTIDHGGGLRSSFEPVESGLRKGDSVAAGDILGTIAGTTHCSPGCFHWGVRLGEEYVNPLQFVIDLRPSVLLPRPGQGS</sequence>
<dbReference type="Proteomes" id="UP001209654">
    <property type="component" value="Unassembled WGS sequence"/>
</dbReference>
<evidence type="ECO:0000256" key="1">
    <source>
        <dbReference type="ARBA" id="ARBA00022729"/>
    </source>
</evidence>
<evidence type="ECO:0000256" key="2">
    <source>
        <dbReference type="SAM" id="SignalP"/>
    </source>
</evidence>
<dbReference type="InterPro" id="IPR050570">
    <property type="entry name" value="Cell_wall_metabolism_enzyme"/>
</dbReference>
<keyword evidence="5" id="KW-1185">Reference proteome</keyword>
<feature type="chain" id="PRO_5046108985" description="M23ase beta-sheet core domain-containing protein" evidence="2">
    <location>
        <begin position="26"/>
        <end position="175"/>
    </location>
</feature>
<protein>
    <recommendedName>
        <fullName evidence="3">M23ase beta-sheet core domain-containing protein</fullName>
    </recommendedName>
</protein>
<dbReference type="Pfam" id="PF01551">
    <property type="entry name" value="Peptidase_M23"/>
    <property type="match status" value="1"/>
</dbReference>
<feature type="signal peptide" evidence="2">
    <location>
        <begin position="1"/>
        <end position="25"/>
    </location>
</feature>
<dbReference type="PANTHER" id="PTHR21666">
    <property type="entry name" value="PEPTIDASE-RELATED"/>
    <property type="match status" value="1"/>
</dbReference>
<reference evidence="4 5" key="1">
    <citation type="journal article" date="2023" name="Int. J. Syst. Evol. Microbiol.">
        <title>Arthrobacter mangrovi sp. nov., an actinobacterium isolated from the rhizosphere of a mangrove.</title>
        <authorList>
            <person name="Hamada M."/>
            <person name="Saitou S."/>
            <person name="Enomoto N."/>
            <person name="Nanri K."/>
            <person name="Hidaka K."/>
            <person name="Miura T."/>
            <person name="Tamura T."/>
        </authorList>
    </citation>
    <scope>NUCLEOTIDE SEQUENCE [LARGE SCALE GENOMIC DNA]</scope>
    <source>
        <strain evidence="4 5">NBRC 112813</strain>
    </source>
</reference>
<dbReference type="RefSeq" id="WP_264794437.1">
    <property type="nucleotide sequence ID" value="NZ_BRVS01000003.1"/>
</dbReference>
<gene>
    <name evidence="4" type="ORF">AHIS1636_07060</name>
</gene>
<feature type="domain" description="M23ase beta-sheet core" evidence="3">
    <location>
        <begin position="63"/>
        <end position="155"/>
    </location>
</feature>
<proteinExistence type="predicted"/>
<accession>A0ABQ5MQK1</accession>
<comment type="caution">
    <text evidence="4">The sequence shown here is derived from an EMBL/GenBank/DDBJ whole genome shotgun (WGS) entry which is preliminary data.</text>
</comment>
<keyword evidence="1 2" id="KW-0732">Signal</keyword>
<name>A0ABQ5MQK1_9MICC</name>
<dbReference type="SUPFAM" id="SSF51261">
    <property type="entry name" value="Duplicated hybrid motif"/>
    <property type="match status" value="1"/>
</dbReference>
<dbReference type="InterPro" id="IPR011055">
    <property type="entry name" value="Dup_hybrid_motif"/>
</dbReference>